<reference evidence="3" key="1">
    <citation type="submission" date="2013-06" db="EMBL/GenBank/DDBJ databases">
        <authorList>
            <person name="Zhao Q."/>
        </authorList>
    </citation>
    <scope>NUCLEOTIDE SEQUENCE</scope>
    <source>
        <strain evidence="3">cv. W1943</strain>
    </source>
</reference>
<keyword evidence="3" id="KW-1185">Reference proteome</keyword>
<organism evidence="2 3">
    <name type="scientific">Oryza rufipogon</name>
    <name type="common">Brownbeard rice</name>
    <name type="synonym">Asian wild rice</name>
    <dbReference type="NCBI Taxonomy" id="4529"/>
    <lineage>
        <taxon>Eukaryota</taxon>
        <taxon>Viridiplantae</taxon>
        <taxon>Streptophyta</taxon>
        <taxon>Embryophyta</taxon>
        <taxon>Tracheophyta</taxon>
        <taxon>Spermatophyta</taxon>
        <taxon>Magnoliopsida</taxon>
        <taxon>Liliopsida</taxon>
        <taxon>Poales</taxon>
        <taxon>Poaceae</taxon>
        <taxon>BOP clade</taxon>
        <taxon>Oryzoideae</taxon>
        <taxon>Oryzeae</taxon>
        <taxon>Oryzinae</taxon>
        <taxon>Oryza</taxon>
    </lineage>
</organism>
<evidence type="ECO:0000313" key="2">
    <source>
        <dbReference type="EnsemblPlants" id="ORUFI03G32070.1"/>
    </source>
</evidence>
<proteinExistence type="predicted"/>
<protein>
    <submittedName>
        <fullName evidence="2">Uncharacterized protein</fullName>
    </submittedName>
</protein>
<sequence>MALSVLPRPLSMLSHTGYGLLVWGWGRGDGWGLVRCADGREKRGAGVEDAAWKEKKTRDERWGRREYERRGQAMKVTAKPARDTGDECDDGRGWSPRRT</sequence>
<dbReference type="EnsemblPlants" id="ORUFI03G32070.1">
    <property type="protein sequence ID" value="ORUFI03G32070.1"/>
    <property type="gene ID" value="ORUFI03G32070"/>
</dbReference>
<evidence type="ECO:0000256" key="1">
    <source>
        <dbReference type="SAM" id="MobiDB-lite"/>
    </source>
</evidence>
<dbReference type="Gramene" id="ORUFI03G32070.1">
    <property type="protein sequence ID" value="ORUFI03G32070.1"/>
    <property type="gene ID" value="ORUFI03G32070"/>
</dbReference>
<feature type="region of interest" description="Disordered" evidence="1">
    <location>
        <begin position="63"/>
        <end position="99"/>
    </location>
</feature>
<name>A0A0E0P010_ORYRU</name>
<dbReference type="AlphaFoldDB" id="A0A0E0P010"/>
<reference evidence="2" key="2">
    <citation type="submission" date="2015-06" db="UniProtKB">
        <authorList>
            <consortium name="EnsemblPlants"/>
        </authorList>
    </citation>
    <scope>IDENTIFICATION</scope>
</reference>
<dbReference type="HOGENOM" id="CLU_2324447_0_0_1"/>
<dbReference type="Proteomes" id="UP000008022">
    <property type="component" value="Unassembled WGS sequence"/>
</dbReference>
<evidence type="ECO:0000313" key="3">
    <source>
        <dbReference type="Proteomes" id="UP000008022"/>
    </source>
</evidence>
<accession>A0A0E0P010</accession>